<dbReference type="PROSITE" id="PS51186">
    <property type="entry name" value="GNAT"/>
    <property type="match status" value="1"/>
</dbReference>
<name>G0VD22_NAUCA</name>
<dbReference type="OMA" id="NQRYDWI"/>
<keyword evidence="5 8" id="KW-0012">Acyltransferase</keyword>
<reference key="2">
    <citation type="submission" date="2011-08" db="EMBL/GenBank/DDBJ databases">
        <title>Genome sequence of Naumovozyma castellii.</title>
        <authorList>
            <person name="Gordon J.L."/>
            <person name="Armisen D."/>
            <person name="Proux-Wera E."/>
            <person name="OhEigeartaigh S.S."/>
            <person name="Byrne K.P."/>
            <person name="Wolfe K.H."/>
        </authorList>
    </citation>
    <scope>NUCLEOTIDE SEQUENCE</scope>
    <source>
        <strain>Type strain:CBS 4309</strain>
    </source>
</reference>
<evidence type="ECO:0000256" key="6">
    <source>
        <dbReference type="ARBA" id="ARBA00048964"/>
    </source>
</evidence>
<dbReference type="Pfam" id="PF00583">
    <property type="entry name" value="Acetyltransf_1"/>
    <property type="match status" value="1"/>
</dbReference>
<dbReference type="Proteomes" id="UP000001640">
    <property type="component" value="Chromosome 3"/>
</dbReference>
<dbReference type="EC" id="2.3.1.4" evidence="3 8"/>
<comment type="catalytic activity">
    <reaction evidence="6 8">
        <text>D-glucosamine 6-phosphate + acetyl-CoA = N-acetyl-D-glucosamine 6-phosphate + CoA + H(+)</text>
        <dbReference type="Rhea" id="RHEA:10292"/>
        <dbReference type="ChEBI" id="CHEBI:15378"/>
        <dbReference type="ChEBI" id="CHEBI:57287"/>
        <dbReference type="ChEBI" id="CHEBI:57288"/>
        <dbReference type="ChEBI" id="CHEBI:57513"/>
        <dbReference type="ChEBI" id="CHEBI:58725"/>
        <dbReference type="EC" id="2.3.1.4"/>
    </reaction>
</comment>
<keyword evidence="4 8" id="KW-0808">Transferase</keyword>
<keyword evidence="11" id="KW-1185">Reference proteome</keyword>
<feature type="domain" description="N-acetyltransferase" evidence="9">
    <location>
        <begin position="15"/>
        <end position="165"/>
    </location>
</feature>
<dbReference type="FunFam" id="3.40.630.30:FF:000136">
    <property type="entry name" value="Glucosamine 6-phosphate N-acetyltransferase"/>
    <property type="match status" value="1"/>
</dbReference>
<dbReference type="EMBL" id="HE576754">
    <property type="protein sequence ID" value="CCC69384.1"/>
    <property type="molecule type" value="Genomic_DNA"/>
</dbReference>
<evidence type="ECO:0000256" key="3">
    <source>
        <dbReference type="ARBA" id="ARBA00012703"/>
    </source>
</evidence>
<dbReference type="SUPFAM" id="SSF55729">
    <property type="entry name" value="Acyl-CoA N-acyltransferases (Nat)"/>
    <property type="match status" value="1"/>
</dbReference>
<dbReference type="InterPro" id="IPR000182">
    <property type="entry name" value="GNAT_dom"/>
</dbReference>
<dbReference type="AlphaFoldDB" id="G0VD22"/>
<dbReference type="KEGG" id="ncs:NCAS_0C03940"/>
<evidence type="ECO:0000256" key="5">
    <source>
        <dbReference type="ARBA" id="ARBA00023315"/>
    </source>
</evidence>
<dbReference type="GeneID" id="96902965"/>
<reference evidence="10 11" key="1">
    <citation type="journal article" date="2011" name="Proc. Natl. Acad. Sci. U.S.A.">
        <title>Evolutionary erosion of yeast sex chromosomes by mating-type switching accidents.</title>
        <authorList>
            <person name="Gordon J.L."/>
            <person name="Armisen D."/>
            <person name="Proux-Wera E."/>
            <person name="Oheigeartaigh S.S."/>
            <person name="Byrne K.P."/>
            <person name="Wolfe K.H."/>
        </authorList>
    </citation>
    <scope>NUCLEOTIDE SEQUENCE [LARGE SCALE GENOMIC DNA]</scope>
    <source>
        <strain evidence="11">ATCC 76901 / BCRC 22586 / CBS 4309 / NBRC 1992 / NRRL Y-12630</strain>
    </source>
</reference>
<comment type="pathway">
    <text evidence="1 8">Nucleotide-sugar biosynthesis; UDP-N-acetyl-alpha-D-glucosamine biosynthesis; N-acetyl-alpha-D-glucosamine 1-phosphate from alpha-D-glucosamine 6-phosphate (route I): step 1/2.</text>
</comment>
<evidence type="ECO:0000256" key="8">
    <source>
        <dbReference type="RuleBase" id="RU365086"/>
    </source>
</evidence>
<dbReference type="STRING" id="1064592.G0VD22"/>
<dbReference type="RefSeq" id="XP_003675748.1">
    <property type="nucleotide sequence ID" value="XM_003675700.1"/>
</dbReference>
<dbReference type="HOGENOM" id="CLU_072095_0_1_1"/>
<sequence length="165" mass="18660">MTTTEATTTALPEGYIIRRMEKQDYEGVVDTLAVLTTVGNVSKKKFDSIIDYWNSNEFEYRGSKVNLYNPHVIVDTIKNEIAATGNIIIEQKLIHDCGLCGHIEDIAVSSNHQGKKLGKCLIEKLRNVGFQAGCYKVILDCDEKNTMFYEKCKFKRAGVEMQSRL</sequence>
<evidence type="ECO:0000256" key="2">
    <source>
        <dbReference type="ARBA" id="ARBA00006048"/>
    </source>
</evidence>
<dbReference type="InParanoid" id="G0VD22"/>
<dbReference type="GO" id="GO:0004343">
    <property type="term" value="F:glucosamine 6-phosphate N-acetyltransferase activity"/>
    <property type="evidence" value="ECO:0007669"/>
    <property type="project" value="UniProtKB-UniRule"/>
</dbReference>
<evidence type="ECO:0000259" key="9">
    <source>
        <dbReference type="PROSITE" id="PS51186"/>
    </source>
</evidence>
<dbReference type="InterPro" id="IPR039143">
    <property type="entry name" value="GNPNAT1-like"/>
</dbReference>
<proteinExistence type="inferred from homology"/>
<evidence type="ECO:0000313" key="11">
    <source>
        <dbReference type="Proteomes" id="UP000001640"/>
    </source>
</evidence>
<evidence type="ECO:0000313" key="10">
    <source>
        <dbReference type="EMBL" id="CCC69384.1"/>
    </source>
</evidence>
<dbReference type="GO" id="GO:0006048">
    <property type="term" value="P:UDP-N-acetylglucosamine biosynthetic process"/>
    <property type="evidence" value="ECO:0007669"/>
    <property type="project" value="UniProtKB-UniRule"/>
</dbReference>
<dbReference type="Gene3D" id="3.40.630.30">
    <property type="match status" value="1"/>
</dbReference>
<gene>
    <name evidence="10" type="primary">NCAS0C03940</name>
    <name evidence="10" type="ordered locus">NCAS_0C03940</name>
</gene>
<dbReference type="CDD" id="cd04301">
    <property type="entry name" value="NAT_SF"/>
    <property type="match status" value="1"/>
</dbReference>
<organism evidence="10 11">
    <name type="scientific">Naumovozyma castellii</name>
    <name type="common">Yeast</name>
    <name type="synonym">Saccharomyces castellii</name>
    <dbReference type="NCBI Taxonomy" id="27288"/>
    <lineage>
        <taxon>Eukaryota</taxon>
        <taxon>Fungi</taxon>
        <taxon>Dikarya</taxon>
        <taxon>Ascomycota</taxon>
        <taxon>Saccharomycotina</taxon>
        <taxon>Saccharomycetes</taxon>
        <taxon>Saccharomycetales</taxon>
        <taxon>Saccharomycetaceae</taxon>
        <taxon>Naumovozyma</taxon>
    </lineage>
</organism>
<evidence type="ECO:0000256" key="4">
    <source>
        <dbReference type="ARBA" id="ARBA00022679"/>
    </source>
</evidence>
<protein>
    <recommendedName>
        <fullName evidence="7 8">Glucosamine 6-phosphate N-acetyltransferase</fullName>
        <ecNumber evidence="3 8">2.3.1.4</ecNumber>
    </recommendedName>
</protein>
<accession>G0VD22</accession>
<dbReference type="GO" id="GO:0004059">
    <property type="term" value="F:aralkylamine N-acetyltransferase activity"/>
    <property type="evidence" value="ECO:0007669"/>
    <property type="project" value="EnsemblFungi"/>
</dbReference>
<dbReference type="eggNOG" id="KOG3396">
    <property type="taxonomic scope" value="Eukaryota"/>
</dbReference>
<evidence type="ECO:0000256" key="1">
    <source>
        <dbReference type="ARBA" id="ARBA00004832"/>
    </source>
</evidence>
<dbReference type="OrthoDB" id="10039976at2759"/>
<dbReference type="FunCoup" id="G0VD22">
    <property type="interactions" value="488"/>
</dbReference>
<evidence type="ECO:0000256" key="7">
    <source>
        <dbReference type="ARBA" id="ARBA00069869"/>
    </source>
</evidence>
<dbReference type="PANTHER" id="PTHR13355">
    <property type="entry name" value="GLUCOSAMINE 6-PHOSPHATE N-ACETYLTRANSFERASE"/>
    <property type="match status" value="1"/>
</dbReference>
<dbReference type="UniPathway" id="UPA00113">
    <property type="reaction ID" value="UER00529"/>
</dbReference>
<comment type="similarity">
    <text evidence="2 8">Belongs to the acetyltransferase family. GNA1 subfamily.</text>
</comment>
<dbReference type="PANTHER" id="PTHR13355:SF11">
    <property type="entry name" value="GLUCOSAMINE 6-PHOSPHATE N-ACETYLTRANSFERASE"/>
    <property type="match status" value="1"/>
</dbReference>
<dbReference type="InterPro" id="IPR016181">
    <property type="entry name" value="Acyl_CoA_acyltransferase"/>
</dbReference>